<dbReference type="Proteomes" id="UP000008743">
    <property type="component" value="Unassembled WGS sequence"/>
</dbReference>
<dbReference type="STRING" id="595528.A0A0D2UK32"/>
<accession>A0A0D2UK32</accession>
<evidence type="ECO:0000256" key="2">
    <source>
        <dbReference type="ARBA" id="ARBA00023027"/>
    </source>
</evidence>
<gene>
    <name evidence="6" type="ORF">CAOG_005920</name>
</gene>
<keyword evidence="4" id="KW-0812">Transmembrane</keyword>
<evidence type="ECO:0000256" key="4">
    <source>
        <dbReference type="SAM" id="Phobius"/>
    </source>
</evidence>
<reference evidence="7" key="1">
    <citation type="submission" date="2011-02" db="EMBL/GenBank/DDBJ databases">
        <title>The Genome Sequence of Capsaspora owczarzaki ATCC 30864.</title>
        <authorList>
            <person name="Russ C."/>
            <person name="Cuomo C."/>
            <person name="Burger G."/>
            <person name="Gray M.W."/>
            <person name="Holland P.W.H."/>
            <person name="King N."/>
            <person name="Lang F.B.F."/>
            <person name="Roger A.J."/>
            <person name="Ruiz-Trillo I."/>
            <person name="Young S.K."/>
            <person name="Zeng Q."/>
            <person name="Gargeya S."/>
            <person name="Alvarado L."/>
            <person name="Berlin A."/>
            <person name="Chapman S.B."/>
            <person name="Chen Z."/>
            <person name="Freedman E."/>
            <person name="Gellesch M."/>
            <person name="Goldberg J."/>
            <person name="Griggs A."/>
            <person name="Gujja S."/>
            <person name="Heilman E."/>
            <person name="Heiman D."/>
            <person name="Howarth C."/>
            <person name="Mehta T."/>
            <person name="Neiman D."/>
            <person name="Pearson M."/>
            <person name="Roberts A."/>
            <person name="Saif S."/>
            <person name="Shea T."/>
            <person name="Shenoy N."/>
            <person name="Sisk P."/>
            <person name="Stolte C."/>
            <person name="Sykes S."/>
            <person name="White J."/>
            <person name="Yandava C."/>
            <person name="Haas B."/>
            <person name="Nusbaum C."/>
            <person name="Birren B."/>
        </authorList>
    </citation>
    <scope>NUCLEOTIDE SEQUENCE</scope>
    <source>
        <strain evidence="7">ATCC 30864</strain>
    </source>
</reference>
<evidence type="ECO:0000313" key="6">
    <source>
        <dbReference type="EMBL" id="KJE95471.1"/>
    </source>
</evidence>
<dbReference type="PhylomeDB" id="A0A0D2UK32"/>
<dbReference type="AlphaFoldDB" id="A0A0D2UK32"/>
<organism evidence="6 7">
    <name type="scientific">Capsaspora owczarzaki (strain ATCC 30864)</name>
    <dbReference type="NCBI Taxonomy" id="595528"/>
    <lineage>
        <taxon>Eukaryota</taxon>
        <taxon>Filasterea</taxon>
        <taxon>Capsaspora</taxon>
    </lineage>
</organism>
<proteinExistence type="inferred from homology"/>
<feature type="domain" description="NAD(P)-binding" evidence="5">
    <location>
        <begin position="243"/>
        <end position="548"/>
    </location>
</feature>
<keyword evidence="4" id="KW-1133">Transmembrane helix</keyword>
<name>A0A0D2UK32_CAPO3</name>
<dbReference type="PRINTS" id="PR01713">
    <property type="entry name" value="NUCEPIMERASE"/>
</dbReference>
<dbReference type="PANTHER" id="PTHR43574">
    <property type="entry name" value="EPIMERASE-RELATED"/>
    <property type="match status" value="1"/>
</dbReference>
<keyword evidence="4" id="KW-0472">Membrane</keyword>
<keyword evidence="7" id="KW-1185">Reference proteome</keyword>
<dbReference type="SUPFAM" id="SSF51735">
    <property type="entry name" value="NAD(P)-binding Rossmann-fold domains"/>
    <property type="match status" value="1"/>
</dbReference>
<dbReference type="EMBL" id="KE346369">
    <property type="protein sequence ID" value="KJE95471.1"/>
    <property type="molecule type" value="Genomic_DNA"/>
</dbReference>
<sequence>MLPRSLTRLASRHKWSLVFVLAIVTVIGVSILPVREQAPTQQQQPGGYRLFAAPEDNLANANNDNDNKDDNGLNTVVEQQEQQLSQLRQVVARLTQENARLSLSKDEALESVQLAIADAEAAARAAEQVAAAATRAEEEAERQLAEAKAAAAASGPKGGATLNKAAAARDPSKPHRFDDDDSEAGTYNREATPEEIGESIRADWKSFAATHGIERTLSDAVAAPGTAAATAARDSAELPKRILVTGAAGFVGYHTSIHLKTRGDFVFGLDNLNSYYDPRLKVGRMNSLKELDVRVITGDVCDAELLRSLFSSVDITHVVHLAAQAGVRYSLDHPLAYIRANVKCFITLLEVCFHTKERPIKTVYASSSSVYGLNTKQPFSETDQVDMPASLYAATKKSNEGIAHVYHHLHKLPLTGLRFFTVYGPFGRPDMAYYSFTASIVADKPITVYKNDDGSEMMRDFTFVSDIVAGITACVDLGAELEVFNLGNNNPEKLSTLINLIEKGLGREAEKIYAPITAGDVPSTFADVSHSKKMLGYEPKVSLEKGISIFLDWYAKFHNLDIPGLQVAE</sequence>
<feature type="region of interest" description="Disordered" evidence="3">
    <location>
        <begin position="146"/>
        <end position="195"/>
    </location>
</feature>
<evidence type="ECO:0000256" key="3">
    <source>
        <dbReference type="SAM" id="MobiDB-lite"/>
    </source>
</evidence>
<dbReference type="InterPro" id="IPR036291">
    <property type="entry name" value="NAD(P)-bd_dom_sf"/>
</dbReference>
<dbReference type="OrthoDB" id="202470at2759"/>
<feature type="transmembrane region" description="Helical" evidence="4">
    <location>
        <begin position="15"/>
        <end position="34"/>
    </location>
</feature>
<dbReference type="Gene3D" id="3.90.25.10">
    <property type="entry name" value="UDP-galactose 4-epimerase, domain 1"/>
    <property type="match status" value="1"/>
</dbReference>
<dbReference type="InParanoid" id="A0A0D2UK32"/>
<evidence type="ECO:0000256" key="1">
    <source>
        <dbReference type="ARBA" id="ARBA00007637"/>
    </source>
</evidence>
<keyword evidence="2" id="KW-0520">NAD</keyword>
<dbReference type="eggNOG" id="KOG1371">
    <property type="taxonomic scope" value="Eukaryota"/>
</dbReference>
<evidence type="ECO:0000313" key="7">
    <source>
        <dbReference type="Proteomes" id="UP000008743"/>
    </source>
</evidence>
<evidence type="ECO:0000259" key="5">
    <source>
        <dbReference type="Pfam" id="PF16363"/>
    </source>
</evidence>
<dbReference type="Gene3D" id="3.40.50.720">
    <property type="entry name" value="NAD(P)-binding Rossmann-like Domain"/>
    <property type="match status" value="1"/>
</dbReference>
<protein>
    <submittedName>
        <fullName evidence="6">UDP-glucuronat epimerase</fullName>
    </submittedName>
</protein>
<comment type="similarity">
    <text evidence="1">Belongs to the NAD(P)-dependent epimerase/dehydratase family.</text>
</comment>
<dbReference type="Pfam" id="PF16363">
    <property type="entry name" value="GDP_Man_Dehyd"/>
    <property type="match status" value="1"/>
</dbReference>
<dbReference type="InterPro" id="IPR016040">
    <property type="entry name" value="NAD(P)-bd_dom"/>
</dbReference>